<dbReference type="CDD" id="cd01949">
    <property type="entry name" value="GGDEF"/>
    <property type="match status" value="1"/>
</dbReference>
<evidence type="ECO:0000313" key="4">
    <source>
        <dbReference type="EMBL" id="MBB5201588.1"/>
    </source>
</evidence>
<dbReference type="SUPFAM" id="SSF141868">
    <property type="entry name" value="EAL domain-like"/>
    <property type="match status" value="1"/>
</dbReference>
<dbReference type="PANTHER" id="PTHR44757">
    <property type="entry name" value="DIGUANYLATE CYCLASE DGCP"/>
    <property type="match status" value="1"/>
</dbReference>
<dbReference type="Proteomes" id="UP000571084">
    <property type="component" value="Unassembled WGS sequence"/>
</dbReference>
<dbReference type="InterPro" id="IPR000160">
    <property type="entry name" value="GGDEF_dom"/>
</dbReference>
<dbReference type="InterPro" id="IPR029787">
    <property type="entry name" value="Nucleotide_cyclase"/>
</dbReference>
<comment type="caution">
    <text evidence="4">The sequence shown here is derived from an EMBL/GenBank/DDBJ whole genome shotgun (WGS) entry which is preliminary data.</text>
</comment>
<feature type="transmembrane region" description="Helical" evidence="1">
    <location>
        <begin position="295"/>
        <end position="315"/>
    </location>
</feature>
<dbReference type="Gene3D" id="3.30.70.270">
    <property type="match status" value="1"/>
</dbReference>
<dbReference type="Gene3D" id="3.30.450.20">
    <property type="entry name" value="PAS domain"/>
    <property type="match status" value="2"/>
</dbReference>
<evidence type="ECO:0000259" key="2">
    <source>
        <dbReference type="PROSITE" id="PS50883"/>
    </source>
</evidence>
<dbReference type="Pfam" id="PF00990">
    <property type="entry name" value="GGDEF"/>
    <property type="match status" value="1"/>
</dbReference>
<evidence type="ECO:0000259" key="3">
    <source>
        <dbReference type="PROSITE" id="PS50887"/>
    </source>
</evidence>
<accession>A0A840RWW6</accession>
<dbReference type="CDD" id="cd12915">
    <property type="entry name" value="PDC2_DGC_like"/>
    <property type="match status" value="1"/>
</dbReference>
<evidence type="ECO:0000313" key="5">
    <source>
        <dbReference type="Proteomes" id="UP000571084"/>
    </source>
</evidence>
<evidence type="ECO:0000256" key="1">
    <source>
        <dbReference type="SAM" id="Phobius"/>
    </source>
</evidence>
<protein>
    <submittedName>
        <fullName evidence="4">Diguanylate cyclase (GGDEF)-like protein</fullName>
    </submittedName>
</protein>
<dbReference type="AlphaFoldDB" id="A0A840RWW6"/>
<keyword evidence="1" id="KW-0472">Membrane</keyword>
<dbReference type="InterPro" id="IPR052155">
    <property type="entry name" value="Biofilm_reg_signaling"/>
</dbReference>
<keyword evidence="1" id="KW-1133">Transmembrane helix</keyword>
<reference evidence="4 5" key="1">
    <citation type="submission" date="2020-08" db="EMBL/GenBank/DDBJ databases">
        <title>Genomic Encyclopedia of Type Strains, Phase IV (KMG-IV): sequencing the most valuable type-strain genomes for metagenomic binning, comparative biology and taxonomic classification.</title>
        <authorList>
            <person name="Goeker M."/>
        </authorList>
    </citation>
    <scope>NUCLEOTIDE SEQUENCE [LARGE SCALE GENOMIC DNA]</scope>
    <source>
        <strain evidence="4 5">DSM 23240</strain>
    </source>
</reference>
<dbReference type="Pfam" id="PF00563">
    <property type="entry name" value="EAL"/>
    <property type="match status" value="1"/>
</dbReference>
<dbReference type="EMBL" id="JACHHQ010000007">
    <property type="protein sequence ID" value="MBB5201588.1"/>
    <property type="molecule type" value="Genomic_DNA"/>
</dbReference>
<feature type="domain" description="EAL" evidence="2">
    <location>
        <begin position="500"/>
        <end position="749"/>
    </location>
</feature>
<dbReference type="SUPFAM" id="SSF55073">
    <property type="entry name" value="Nucleotide cyclase"/>
    <property type="match status" value="1"/>
</dbReference>
<dbReference type="PANTHER" id="PTHR44757:SF2">
    <property type="entry name" value="BIOFILM ARCHITECTURE MAINTENANCE PROTEIN MBAA"/>
    <property type="match status" value="1"/>
</dbReference>
<keyword evidence="1" id="KW-0812">Transmembrane</keyword>
<dbReference type="InterPro" id="IPR043128">
    <property type="entry name" value="Rev_trsase/Diguanyl_cyclase"/>
</dbReference>
<name>A0A840RWW6_9BURK</name>
<dbReference type="InterPro" id="IPR035919">
    <property type="entry name" value="EAL_sf"/>
</dbReference>
<dbReference type="PROSITE" id="PS50887">
    <property type="entry name" value="GGDEF"/>
    <property type="match status" value="1"/>
</dbReference>
<dbReference type="SMART" id="SM00052">
    <property type="entry name" value="EAL"/>
    <property type="match status" value="1"/>
</dbReference>
<sequence length="771" mass="85580">MAFKTVLSRRGHEYLLALLVAFNVLLLVGLWVGIQIYTKNERIAAVRSASGDMDNLVRSYEQYILRTLHHDDEVVKFIKFQYESNEGVIDLPNFVERGLLSSDILTLASVIDAKGNLIATSRRQPIEKTNLHDREHFRVHIDADSQKMFISKVVRGRISGAETLQMTRRLNHDDGSFAGVVVLSATPSTFTDFYNKADFGTHGMVGLLGTDGAYRAIRIGDAEKSKISVNFLDTLAMLTAAHKSEASVVLSAIDKTPRVTAYRMLSEYPLMVSVGISMDDVLRDVNLAAVTHYRWAAGATGIILIFLFVTGLLAFQLKKHQIKMEFLAGHDSLTQLPNRLLFLRHLQSAMDLFPAQSGGTAVLFIDLDNFKNINDSLGHETGDQMLCAVARRLQSSVRSTDTVYRLGGDEFTVILNNFTNDRLAVLASIRILTELEQPFTINERFLSIGASVGISRYPLDGNTTSEILQHADMAMYQAKTEQKGAYRFFSARLGNELADRLTLEQSIRVGISRHEFFLNYQPKVDLQTEKIVGFEALMRWRHPSKGIVLPGEFIPVAETTGLILPLGRQAIEMACSQMQRWHQAGLGWIPVAVNVSARQFNSDHLVKDILAALAKYGVPSSVLEVELTESLVMDDPVIAETILLELRAIGIKISIDDFGAGHSSLASLMHYSVDCLKIDRAFIQNSSTEIIRAVISLAKSFDLQVVAEGVETSTQRDMLKGLSCEIAQGYFYSMPVTAEEVPDLLLKFSGTNPLEILGDDYQATPARKHEA</sequence>
<dbReference type="InterPro" id="IPR001633">
    <property type="entry name" value="EAL_dom"/>
</dbReference>
<organism evidence="4 5">
    <name type="scientific">Glaciimonas immobilis</name>
    <dbReference type="NCBI Taxonomy" id="728004"/>
    <lineage>
        <taxon>Bacteria</taxon>
        <taxon>Pseudomonadati</taxon>
        <taxon>Pseudomonadota</taxon>
        <taxon>Betaproteobacteria</taxon>
        <taxon>Burkholderiales</taxon>
        <taxon>Oxalobacteraceae</taxon>
        <taxon>Glaciimonas</taxon>
    </lineage>
</organism>
<dbReference type="RefSeq" id="WP_168054065.1">
    <property type="nucleotide sequence ID" value="NZ_JAAOZT010000003.1"/>
</dbReference>
<dbReference type="CDD" id="cd12914">
    <property type="entry name" value="PDC1_DGC_like"/>
    <property type="match status" value="1"/>
</dbReference>
<dbReference type="SMART" id="SM00267">
    <property type="entry name" value="GGDEF"/>
    <property type="match status" value="1"/>
</dbReference>
<feature type="transmembrane region" description="Helical" evidence="1">
    <location>
        <begin position="14"/>
        <end position="34"/>
    </location>
</feature>
<dbReference type="CDD" id="cd01948">
    <property type="entry name" value="EAL"/>
    <property type="match status" value="1"/>
</dbReference>
<feature type="domain" description="GGDEF" evidence="3">
    <location>
        <begin position="358"/>
        <end position="491"/>
    </location>
</feature>
<dbReference type="Gene3D" id="3.20.20.450">
    <property type="entry name" value="EAL domain"/>
    <property type="match status" value="1"/>
</dbReference>
<dbReference type="NCBIfam" id="TIGR00254">
    <property type="entry name" value="GGDEF"/>
    <property type="match status" value="1"/>
</dbReference>
<gene>
    <name evidence="4" type="ORF">HNR39_003441</name>
</gene>
<keyword evidence="5" id="KW-1185">Reference proteome</keyword>
<dbReference type="PROSITE" id="PS50883">
    <property type="entry name" value="EAL"/>
    <property type="match status" value="1"/>
</dbReference>
<proteinExistence type="predicted"/>